<comment type="caution">
    <text evidence="9">The sequence shown here is derived from an EMBL/GenBank/DDBJ whole genome shotgun (WGS) entry which is preliminary data.</text>
</comment>
<gene>
    <name evidence="9" type="ORF">DLAC_01742</name>
</gene>
<keyword evidence="6 8" id="KW-0456">Lyase</keyword>
<evidence type="ECO:0000256" key="4">
    <source>
        <dbReference type="ARBA" id="ARBA00013068"/>
    </source>
</evidence>
<dbReference type="PROSITE" id="PS00158">
    <property type="entry name" value="ALDOLASE_CLASS_I"/>
    <property type="match status" value="1"/>
</dbReference>
<dbReference type="SUPFAM" id="SSF51569">
    <property type="entry name" value="Aldolase"/>
    <property type="match status" value="1"/>
</dbReference>
<dbReference type="Gene3D" id="3.20.20.70">
    <property type="entry name" value="Aldolase class I"/>
    <property type="match status" value="1"/>
</dbReference>
<dbReference type="OMA" id="WRAVITI"/>
<evidence type="ECO:0000256" key="3">
    <source>
        <dbReference type="ARBA" id="ARBA00010387"/>
    </source>
</evidence>
<dbReference type="InParanoid" id="A0A152A6H7"/>
<dbReference type="InterPro" id="IPR029768">
    <property type="entry name" value="Aldolase_I_AS"/>
</dbReference>
<evidence type="ECO:0000313" key="9">
    <source>
        <dbReference type="EMBL" id="KYR01731.1"/>
    </source>
</evidence>
<proteinExistence type="inferred from homology"/>
<dbReference type="NCBIfam" id="NF033379">
    <property type="entry name" value="FrucBisAld_I"/>
    <property type="match status" value="1"/>
</dbReference>
<reference evidence="9 10" key="1">
    <citation type="submission" date="2015-12" db="EMBL/GenBank/DDBJ databases">
        <title>Dictyostelia acquired genes for synthesis and detection of signals that induce cell-type specialization by lateral gene transfer from prokaryotes.</title>
        <authorList>
            <person name="Gloeckner G."/>
            <person name="Schaap P."/>
        </authorList>
    </citation>
    <scope>NUCLEOTIDE SEQUENCE [LARGE SCALE GENOMIC DNA]</scope>
    <source>
        <strain evidence="9 10">TK</strain>
    </source>
</reference>
<evidence type="ECO:0000256" key="7">
    <source>
        <dbReference type="ARBA" id="ARBA00023270"/>
    </source>
</evidence>
<dbReference type="GO" id="GO:0004332">
    <property type="term" value="F:fructose-bisphosphate aldolase activity"/>
    <property type="evidence" value="ECO:0007669"/>
    <property type="project" value="UniProtKB-EC"/>
</dbReference>
<keyword evidence="7" id="KW-0704">Schiff base</keyword>
<name>A0A152A6H7_TIELA</name>
<comment type="similarity">
    <text evidence="3 8">Belongs to the class I fructose-bisphosphate aldolase family.</text>
</comment>
<evidence type="ECO:0000256" key="8">
    <source>
        <dbReference type="RuleBase" id="RU003994"/>
    </source>
</evidence>
<dbReference type="Pfam" id="PF00274">
    <property type="entry name" value="Glycolytic"/>
    <property type="match status" value="1"/>
</dbReference>
<dbReference type="STRING" id="361077.A0A152A6H7"/>
<dbReference type="PANTHER" id="PTHR11627">
    <property type="entry name" value="FRUCTOSE-BISPHOSPHATE ALDOLASE"/>
    <property type="match status" value="1"/>
</dbReference>
<accession>A0A152A6H7</accession>
<keyword evidence="10" id="KW-1185">Reference proteome</keyword>
<evidence type="ECO:0000256" key="6">
    <source>
        <dbReference type="ARBA" id="ARBA00023239"/>
    </source>
</evidence>
<dbReference type="EMBL" id="LODT01000006">
    <property type="protein sequence ID" value="KYR01731.1"/>
    <property type="molecule type" value="Genomic_DNA"/>
</dbReference>
<sequence>MSAAGKYTEELIKTANLIASPGKGILAADESTNTIGQRFQKINLENNEANRRAYRELLIGTNLDIQKHISGVILYEETLYQKMEDGTPFVDVLKSKGIQIGIKVDKGTQPIPGTDNETSTQGLDGLGDRCKKYYEQGARFAKWRAVLKIDVPKGLPSQLSITENAHTLARYAAICQENGLVPIVEPEILMDGEHSIEDSARITEQVLAAVFKHLNDQHVLLEGALLKPNMVLSGTQSKTKATPAQVGKYTSQTLKRTVPPALPGIVFLSGGQTEIEATENLNAINLAAGSKPWSLTFSYGRALQASVIKTWNGDKANVDKARDVYLHRAKSNSLAQLGKYEGEEKTASASESLFVSNYKY</sequence>
<dbReference type="UniPathway" id="UPA00109">
    <property type="reaction ID" value="UER00183"/>
</dbReference>
<evidence type="ECO:0000256" key="2">
    <source>
        <dbReference type="ARBA" id="ARBA00004714"/>
    </source>
</evidence>
<dbReference type="OrthoDB" id="36455at2759"/>
<evidence type="ECO:0000256" key="1">
    <source>
        <dbReference type="ARBA" id="ARBA00000441"/>
    </source>
</evidence>
<evidence type="ECO:0000256" key="5">
    <source>
        <dbReference type="ARBA" id="ARBA00023152"/>
    </source>
</evidence>
<dbReference type="FunFam" id="3.20.20.70:FF:000140">
    <property type="entry name" value="Fructose-bisphosphate aldolase"/>
    <property type="match status" value="1"/>
</dbReference>
<keyword evidence="5 8" id="KW-0324">Glycolysis</keyword>
<protein>
    <recommendedName>
        <fullName evidence="4 8">Fructose-bisphosphate aldolase</fullName>
        <ecNumber evidence="4 8">4.1.2.13</ecNumber>
    </recommendedName>
</protein>
<dbReference type="CDD" id="cd00948">
    <property type="entry name" value="FBP_aldolase_I_a"/>
    <property type="match status" value="1"/>
</dbReference>
<dbReference type="InterPro" id="IPR000741">
    <property type="entry name" value="FBA_I"/>
</dbReference>
<dbReference type="InterPro" id="IPR013785">
    <property type="entry name" value="Aldolase_TIM"/>
</dbReference>
<dbReference type="EC" id="4.1.2.13" evidence="4 8"/>
<organism evidence="9 10">
    <name type="scientific">Tieghemostelium lacteum</name>
    <name type="common">Slime mold</name>
    <name type="synonym">Dictyostelium lacteum</name>
    <dbReference type="NCBI Taxonomy" id="361077"/>
    <lineage>
        <taxon>Eukaryota</taxon>
        <taxon>Amoebozoa</taxon>
        <taxon>Evosea</taxon>
        <taxon>Eumycetozoa</taxon>
        <taxon>Dictyostelia</taxon>
        <taxon>Dictyosteliales</taxon>
        <taxon>Raperosteliaceae</taxon>
        <taxon>Tieghemostelium</taxon>
    </lineage>
</organism>
<dbReference type="FunCoup" id="A0A152A6H7">
    <property type="interactions" value="234"/>
</dbReference>
<dbReference type="AlphaFoldDB" id="A0A152A6H7"/>
<dbReference type="Proteomes" id="UP000076078">
    <property type="component" value="Unassembled WGS sequence"/>
</dbReference>
<comment type="catalytic activity">
    <reaction evidence="1 8">
        <text>beta-D-fructose 1,6-bisphosphate = D-glyceraldehyde 3-phosphate + dihydroxyacetone phosphate</text>
        <dbReference type="Rhea" id="RHEA:14729"/>
        <dbReference type="ChEBI" id="CHEBI:32966"/>
        <dbReference type="ChEBI" id="CHEBI:57642"/>
        <dbReference type="ChEBI" id="CHEBI:59776"/>
        <dbReference type="EC" id="4.1.2.13"/>
    </reaction>
</comment>
<evidence type="ECO:0000313" key="10">
    <source>
        <dbReference type="Proteomes" id="UP000076078"/>
    </source>
</evidence>
<dbReference type="GO" id="GO:0006096">
    <property type="term" value="P:glycolytic process"/>
    <property type="evidence" value="ECO:0007669"/>
    <property type="project" value="UniProtKB-UniPathway"/>
</dbReference>
<comment type="pathway">
    <text evidence="2">Carbohydrate degradation; glycolysis; D-glyceraldehyde 3-phosphate and glycerone phosphate from D-glucose: step 4/4.</text>
</comment>